<evidence type="ECO:0000256" key="6">
    <source>
        <dbReference type="SAM" id="Phobius"/>
    </source>
</evidence>
<keyword evidence="4 6" id="KW-0472">Membrane</keyword>
<dbReference type="Gene3D" id="1.20.1250.20">
    <property type="entry name" value="MFS general substrate transporter like domains"/>
    <property type="match status" value="1"/>
</dbReference>
<feature type="transmembrane region" description="Helical" evidence="6">
    <location>
        <begin position="485"/>
        <end position="509"/>
    </location>
</feature>
<dbReference type="PANTHER" id="PTHR23502:SF173">
    <property type="entry name" value="MFS-MULTIDRUG-RESISTANCE TRANSPORTER-RELATED"/>
    <property type="match status" value="1"/>
</dbReference>
<dbReference type="Proteomes" id="UP000245771">
    <property type="component" value="Unassembled WGS sequence"/>
</dbReference>
<dbReference type="OrthoDB" id="9986881at2759"/>
<evidence type="ECO:0000256" key="3">
    <source>
        <dbReference type="ARBA" id="ARBA00022989"/>
    </source>
</evidence>
<dbReference type="RefSeq" id="XP_025354178.1">
    <property type="nucleotide sequence ID" value="XM_025499152.1"/>
</dbReference>
<dbReference type="PROSITE" id="PS50850">
    <property type="entry name" value="MFS"/>
    <property type="match status" value="1"/>
</dbReference>
<dbReference type="FunCoup" id="A0A316V8N9">
    <property type="interactions" value="100"/>
</dbReference>
<dbReference type="InterPro" id="IPR020846">
    <property type="entry name" value="MFS_dom"/>
</dbReference>
<evidence type="ECO:0000259" key="7">
    <source>
        <dbReference type="PROSITE" id="PS50850"/>
    </source>
</evidence>
<dbReference type="GO" id="GO:0005886">
    <property type="term" value="C:plasma membrane"/>
    <property type="evidence" value="ECO:0007669"/>
    <property type="project" value="TreeGrafter"/>
</dbReference>
<dbReference type="FunFam" id="1.20.1250.20:FF:000011">
    <property type="entry name" value="MFS multidrug transporter, putative"/>
    <property type="match status" value="1"/>
</dbReference>
<name>A0A316V8N9_9BASI</name>
<evidence type="ECO:0000256" key="1">
    <source>
        <dbReference type="ARBA" id="ARBA00004141"/>
    </source>
</evidence>
<keyword evidence="9" id="KW-1185">Reference proteome</keyword>
<keyword evidence="3 6" id="KW-1133">Transmembrane helix</keyword>
<evidence type="ECO:0000313" key="9">
    <source>
        <dbReference type="Proteomes" id="UP000245771"/>
    </source>
</evidence>
<proteinExistence type="predicted"/>
<feature type="transmembrane region" description="Helical" evidence="6">
    <location>
        <begin position="376"/>
        <end position="401"/>
    </location>
</feature>
<evidence type="ECO:0000256" key="4">
    <source>
        <dbReference type="ARBA" id="ARBA00023136"/>
    </source>
</evidence>
<evidence type="ECO:0000313" key="8">
    <source>
        <dbReference type="EMBL" id="PWN33876.1"/>
    </source>
</evidence>
<organism evidence="8 9">
    <name type="scientific">Meira miltonrushii</name>
    <dbReference type="NCBI Taxonomy" id="1280837"/>
    <lineage>
        <taxon>Eukaryota</taxon>
        <taxon>Fungi</taxon>
        <taxon>Dikarya</taxon>
        <taxon>Basidiomycota</taxon>
        <taxon>Ustilaginomycotina</taxon>
        <taxon>Exobasidiomycetes</taxon>
        <taxon>Exobasidiales</taxon>
        <taxon>Brachybasidiaceae</taxon>
        <taxon>Meira</taxon>
    </lineage>
</organism>
<feature type="transmembrane region" description="Helical" evidence="6">
    <location>
        <begin position="460"/>
        <end position="479"/>
    </location>
</feature>
<comment type="subcellular location">
    <subcellularLocation>
        <location evidence="1">Membrane</location>
        <topology evidence="1">Multi-pass membrane protein</topology>
    </subcellularLocation>
</comment>
<feature type="transmembrane region" description="Helical" evidence="6">
    <location>
        <begin position="407"/>
        <end position="434"/>
    </location>
</feature>
<evidence type="ECO:0000256" key="5">
    <source>
        <dbReference type="SAM" id="MobiDB-lite"/>
    </source>
</evidence>
<feature type="transmembrane region" description="Helical" evidence="6">
    <location>
        <begin position="273"/>
        <end position="294"/>
    </location>
</feature>
<dbReference type="Pfam" id="PF07690">
    <property type="entry name" value="MFS_1"/>
    <property type="match status" value="1"/>
</dbReference>
<sequence>MSQAMDIEKQPSPGMSSTDPEIEERENVDNYSSDEEGSAERKQHQRSASTKFAPMAQPNYTGTNEGKEENLTASRTFSRRAPTFGDETAHPFGGTLSHSRAEAALERFISQKPKLEKGEPIIVHWEGDDDPENPLNWSFAYKCWLTVLAATLVLNSTFTSSAPNGVTPQLISYFGFSEEVAVLALSIWVAGYCLGPLIFGPLSERLGRKPVFVVSILFYTGFNVGCALSKNTASILVFRFLGGVFGAAPLTNSGGCIADVWNAKSRGIAMSMFSIAPFAGPAISPIVSGAIQVTGTSWRWMFWVCTIFSGVCLILVVFTLKESYAPVILQRKAARIRKETGEDYYKSPLDMHPLVAKHLLHDTLLFPFIMLVQEPILLAMAMYLGFVYGIIYLLFGAYPIIYEEVHGFNALITGIMFLPLFLGGVVGVLVYILYFNPRYVRKMEEYAAEKKGRVPPEERLLIVCLAAPCLVISFFWIGWTHYKSISFWSPMIGGALLGFAILLVFLGLFNYIVDAYLAKAASGLAGNTVVRSAFGAGFPLFTRQMFNKLGISWACSLLGFLALVLLPIPFVLVKFGPKIRAMSKHAADH</sequence>
<feature type="compositionally biased region" description="Acidic residues" evidence="5">
    <location>
        <begin position="20"/>
        <end position="37"/>
    </location>
</feature>
<dbReference type="AlphaFoldDB" id="A0A316V8N9"/>
<reference evidence="8 9" key="1">
    <citation type="journal article" date="2018" name="Mol. Biol. Evol.">
        <title>Broad Genomic Sampling Reveals a Smut Pathogenic Ancestry of the Fungal Clade Ustilaginomycotina.</title>
        <authorList>
            <person name="Kijpornyongpan T."/>
            <person name="Mondo S.J."/>
            <person name="Barry K."/>
            <person name="Sandor L."/>
            <person name="Lee J."/>
            <person name="Lipzen A."/>
            <person name="Pangilinan J."/>
            <person name="LaButti K."/>
            <person name="Hainaut M."/>
            <person name="Henrissat B."/>
            <person name="Grigoriev I.V."/>
            <person name="Spatafora J.W."/>
            <person name="Aime M.C."/>
        </authorList>
    </citation>
    <scope>NUCLEOTIDE SEQUENCE [LARGE SCALE GENOMIC DNA]</scope>
    <source>
        <strain evidence="8 9">MCA 3882</strain>
    </source>
</reference>
<dbReference type="GeneID" id="37020933"/>
<dbReference type="CDD" id="cd17323">
    <property type="entry name" value="MFS_Tpo1_MDR_like"/>
    <property type="match status" value="1"/>
</dbReference>
<feature type="transmembrane region" description="Helical" evidence="6">
    <location>
        <begin position="236"/>
        <end position="261"/>
    </location>
</feature>
<protein>
    <submittedName>
        <fullName evidence="8">Putative mfs-multidrug-resistance transporter</fullName>
    </submittedName>
</protein>
<dbReference type="PANTHER" id="PTHR23502">
    <property type="entry name" value="MAJOR FACILITATOR SUPERFAMILY"/>
    <property type="match status" value="1"/>
</dbReference>
<dbReference type="InterPro" id="IPR011701">
    <property type="entry name" value="MFS"/>
</dbReference>
<feature type="transmembrane region" description="Helical" evidence="6">
    <location>
        <begin position="139"/>
        <end position="160"/>
    </location>
</feature>
<feature type="transmembrane region" description="Helical" evidence="6">
    <location>
        <begin position="550"/>
        <end position="573"/>
    </location>
</feature>
<evidence type="ECO:0000256" key="2">
    <source>
        <dbReference type="ARBA" id="ARBA00022692"/>
    </source>
</evidence>
<feature type="domain" description="Major facilitator superfamily (MFS) profile" evidence="7">
    <location>
        <begin position="145"/>
        <end position="589"/>
    </location>
</feature>
<dbReference type="SUPFAM" id="SSF103473">
    <property type="entry name" value="MFS general substrate transporter"/>
    <property type="match status" value="1"/>
</dbReference>
<keyword evidence="2 6" id="KW-0812">Transmembrane</keyword>
<dbReference type="EMBL" id="KZ819604">
    <property type="protein sequence ID" value="PWN33876.1"/>
    <property type="molecule type" value="Genomic_DNA"/>
</dbReference>
<accession>A0A316V8N9</accession>
<feature type="region of interest" description="Disordered" evidence="5">
    <location>
        <begin position="1"/>
        <end position="72"/>
    </location>
</feature>
<dbReference type="InterPro" id="IPR036259">
    <property type="entry name" value="MFS_trans_sf"/>
</dbReference>
<gene>
    <name evidence="8" type="ORF">FA14DRAFT_161513</name>
</gene>
<dbReference type="InParanoid" id="A0A316V8N9"/>
<dbReference type="STRING" id="1280837.A0A316V8N9"/>
<dbReference type="GO" id="GO:0022857">
    <property type="term" value="F:transmembrane transporter activity"/>
    <property type="evidence" value="ECO:0007669"/>
    <property type="project" value="InterPro"/>
</dbReference>
<feature type="transmembrane region" description="Helical" evidence="6">
    <location>
        <begin position="211"/>
        <end position="230"/>
    </location>
</feature>
<feature type="transmembrane region" description="Helical" evidence="6">
    <location>
        <begin position="180"/>
        <end position="199"/>
    </location>
</feature>
<feature type="transmembrane region" description="Helical" evidence="6">
    <location>
        <begin position="300"/>
        <end position="320"/>
    </location>
</feature>